<evidence type="ECO:0000313" key="6">
    <source>
        <dbReference type="EMBL" id="WDE14501.1"/>
    </source>
</evidence>
<keyword evidence="1 4" id="KW-0349">Heme</keyword>
<protein>
    <submittedName>
        <fullName evidence="6">Cytochrome C</fullName>
    </submittedName>
</protein>
<evidence type="ECO:0000313" key="7">
    <source>
        <dbReference type="Proteomes" id="UP001215231"/>
    </source>
</evidence>
<proteinExistence type="predicted"/>
<feature type="domain" description="Cytochrome c" evidence="5">
    <location>
        <begin position="32"/>
        <end position="134"/>
    </location>
</feature>
<dbReference type="Pfam" id="PF00034">
    <property type="entry name" value="Cytochrom_C"/>
    <property type="match status" value="1"/>
</dbReference>
<dbReference type="PROSITE" id="PS51007">
    <property type="entry name" value="CYTC"/>
    <property type="match status" value="1"/>
</dbReference>
<keyword evidence="7" id="KW-1185">Reference proteome</keyword>
<name>A0ABY7VNR5_9GAMM</name>
<dbReference type="Gene3D" id="1.10.760.10">
    <property type="entry name" value="Cytochrome c-like domain"/>
    <property type="match status" value="1"/>
</dbReference>
<evidence type="ECO:0000256" key="1">
    <source>
        <dbReference type="ARBA" id="ARBA00022617"/>
    </source>
</evidence>
<dbReference type="EMBL" id="CP059693">
    <property type="protein sequence ID" value="WDE14501.1"/>
    <property type="molecule type" value="Genomic_DNA"/>
</dbReference>
<keyword evidence="3 4" id="KW-0408">Iron</keyword>
<sequence>MSVVLISLFSLGLLASCDLGPDAPRGFSLPEGDIDAGKAVFLKYRCLSCHQLKGISQPGITDNPGLNVKLGGKSPQVKTYAQLVTAVINPSHKLAKGYPLATIQVEGKSKMTVFNEVMTVQELIDLVWFLQPHYELIPYQHTSYRHYGN</sequence>
<dbReference type="InterPro" id="IPR036909">
    <property type="entry name" value="Cyt_c-like_dom_sf"/>
</dbReference>
<dbReference type="InterPro" id="IPR009056">
    <property type="entry name" value="Cyt_c-like_dom"/>
</dbReference>
<evidence type="ECO:0000259" key="5">
    <source>
        <dbReference type="PROSITE" id="PS51007"/>
    </source>
</evidence>
<reference evidence="6 7" key="1">
    <citation type="journal article" date="2022" name="Mar. Drugs">
        <title>Bioassay-Guided Fractionation Leads to the Detection of Cholic Acid Generated by the Rare Thalassomonas sp.</title>
        <authorList>
            <person name="Pheiffer F."/>
            <person name="Schneider Y.K."/>
            <person name="Hansen E.H."/>
            <person name="Andersen J.H."/>
            <person name="Isaksson J."/>
            <person name="Busche T."/>
            <person name="R C."/>
            <person name="Kalinowski J."/>
            <person name="Zyl L.V."/>
            <person name="Trindade M."/>
        </authorList>
    </citation>
    <scope>NUCLEOTIDE SEQUENCE [LARGE SCALE GENOMIC DNA]</scope>
    <source>
        <strain evidence="6 7">A5K-61T</strain>
    </source>
</reference>
<evidence type="ECO:0000256" key="4">
    <source>
        <dbReference type="PROSITE-ProRule" id="PRU00433"/>
    </source>
</evidence>
<evidence type="ECO:0000256" key="3">
    <source>
        <dbReference type="ARBA" id="ARBA00023004"/>
    </source>
</evidence>
<keyword evidence="2 4" id="KW-0479">Metal-binding</keyword>
<organism evidence="6 7">
    <name type="scientific">Thalassomonas haliotis</name>
    <dbReference type="NCBI Taxonomy" id="485448"/>
    <lineage>
        <taxon>Bacteria</taxon>
        <taxon>Pseudomonadati</taxon>
        <taxon>Pseudomonadota</taxon>
        <taxon>Gammaproteobacteria</taxon>
        <taxon>Alteromonadales</taxon>
        <taxon>Colwelliaceae</taxon>
        <taxon>Thalassomonas</taxon>
    </lineage>
</organism>
<dbReference type="Proteomes" id="UP001215231">
    <property type="component" value="Chromosome"/>
</dbReference>
<accession>A0ABY7VNR5</accession>
<evidence type="ECO:0000256" key="2">
    <source>
        <dbReference type="ARBA" id="ARBA00022723"/>
    </source>
</evidence>
<dbReference type="SUPFAM" id="SSF46626">
    <property type="entry name" value="Cytochrome c"/>
    <property type="match status" value="1"/>
</dbReference>
<gene>
    <name evidence="6" type="ORF">H3N35_11495</name>
</gene>